<evidence type="ECO:0000313" key="2">
    <source>
        <dbReference type="EMBL" id="CAG8631292.1"/>
    </source>
</evidence>
<name>A0A9N9GX03_FUNMO</name>
<proteinExistence type="predicted"/>
<keyword evidence="1" id="KW-0732">Signal</keyword>
<dbReference type="AlphaFoldDB" id="A0A9N9GX03"/>
<protein>
    <submittedName>
        <fullName evidence="2">14483_t:CDS:1</fullName>
    </submittedName>
</protein>
<evidence type="ECO:0000256" key="1">
    <source>
        <dbReference type="SAM" id="SignalP"/>
    </source>
</evidence>
<evidence type="ECO:0000313" key="3">
    <source>
        <dbReference type="Proteomes" id="UP000789375"/>
    </source>
</evidence>
<reference evidence="2" key="1">
    <citation type="submission" date="2021-06" db="EMBL/GenBank/DDBJ databases">
        <authorList>
            <person name="Kallberg Y."/>
            <person name="Tangrot J."/>
            <person name="Rosling A."/>
        </authorList>
    </citation>
    <scope>NUCLEOTIDE SEQUENCE</scope>
    <source>
        <strain evidence="2">87-6 pot B 2015</strain>
    </source>
</reference>
<keyword evidence="3" id="KW-1185">Reference proteome</keyword>
<sequence>MKTLIVFLMLHRTVLMITAQQLKLPLHTIRIPAGSMWGVCSKSPMVASYAIKLADPNAILDPTNYDGIIEPLESKLNVKGIGFIAAVGNLMDEFVEESLCTAATEPYEVSACAKEFKFPTGISGTWCLIIVNRFLNYQNIDVVYSFTQSVFMEGSYRIGDNVEFALKKNDLFAFSLDEINNIKKRNFRRSKPLRLESSF</sequence>
<organism evidence="2 3">
    <name type="scientific">Funneliformis mosseae</name>
    <name type="common">Endomycorrhizal fungus</name>
    <name type="synonym">Glomus mosseae</name>
    <dbReference type="NCBI Taxonomy" id="27381"/>
    <lineage>
        <taxon>Eukaryota</taxon>
        <taxon>Fungi</taxon>
        <taxon>Fungi incertae sedis</taxon>
        <taxon>Mucoromycota</taxon>
        <taxon>Glomeromycotina</taxon>
        <taxon>Glomeromycetes</taxon>
        <taxon>Glomerales</taxon>
        <taxon>Glomeraceae</taxon>
        <taxon>Funneliformis</taxon>
    </lineage>
</organism>
<feature type="signal peptide" evidence="1">
    <location>
        <begin position="1"/>
        <end position="19"/>
    </location>
</feature>
<dbReference type="Proteomes" id="UP000789375">
    <property type="component" value="Unassembled WGS sequence"/>
</dbReference>
<accession>A0A9N9GX03</accession>
<feature type="chain" id="PRO_5040435555" evidence="1">
    <location>
        <begin position="20"/>
        <end position="199"/>
    </location>
</feature>
<dbReference type="EMBL" id="CAJVPP010003517">
    <property type="protein sequence ID" value="CAG8631292.1"/>
    <property type="molecule type" value="Genomic_DNA"/>
</dbReference>
<gene>
    <name evidence="2" type="ORF">FMOSSE_LOCUS10501</name>
</gene>
<comment type="caution">
    <text evidence="2">The sequence shown here is derived from an EMBL/GenBank/DDBJ whole genome shotgun (WGS) entry which is preliminary data.</text>
</comment>